<dbReference type="FunFam" id="3.40.50.2000:FF:000009">
    <property type="entry name" value="Sterol 3-beta-glucosyltransferase UGT80A2"/>
    <property type="match status" value="1"/>
</dbReference>
<feature type="region of interest" description="Disordered" evidence="2">
    <location>
        <begin position="636"/>
        <end position="665"/>
    </location>
</feature>
<dbReference type="Pfam" id="PF06722">
    <property type="entry name" value="EryCIII-like_C"/>
    <property type="match status" value="1"/>
</dbReference>
<accession>A0A7S4VFR9</accession>
<organism evidence="4">
    <name type="scientific">Alexandrium monilatum</name>
    <dbReference type="NCBI Taxonomy" id="311494"/>
    <lineage>
        <taxon>Eukaryota</taxon>
        <taxon>Sar</taxon>
        <taxon>Alveolata</taxon>
        <taxon>Dinophyceae</taxon>
        <taxon>Gonyaulacales</taxon>
        <taxon>Pyrocystaceae</taxon>
        <taxon>Alexandrium</taxon>
    </lineage>
</organism>
<sequence>MSCERQAAEEQHPKVQAHVQVAEGPSWPREEEVTRPFARSTKTPECGERPQLPTSMKTAPAFHSELSGDDTCSTNASDDEDLTASGYGFDFDTLPDMSADFWRGASNTSSEESVTWQTCLEGGSFSRSVTEFEDAAEASPAEDSAEESPRSRSEEHRTHSKERLQTCADGFGFDFDDLPPIPGTTATPTELRSSGSRCFPSKEEEEEELRPLQPLPVQRRAIQGSPRMPTAGCRLAVVLNGSQGDIQPLASLAIQLQLFRHKVKVFTTVNLVGWCKDHGLDAVPVFADSQAVMQRMGGMVKDMSEGMIGCGRIAQAWVSEHKCDCLDVEDALDRFQPTVIVCGIQALGVAFRYETRTGVPVIPVYLSYDAYSAFGDYAHISPARPVIMAVSTFLEHRRPERPPSSLHFTHEFVLYEVPQEEDLEDSGNMAELRRFLGSGKPPVAVGWGSMIAAGLKPVEMLALALRALRTVGERAVIIGGWAGLDQLAADLRAGRLAEELGPDADKLAEFATRDVCFVDSAPHEWLFPQCCTVVHHGGAGTWQAVVRSGKPSVVTPIFADQFSHAANVERMGLGVGFKKQLQQIEAEELASAITLSQSQAKTAAAEAAGQKMRVKVGERDAAAIIDAYARTKMASRHQQTELPQACRNSEASRGRTGRRAATMNW</sequence>
<dbReference type="InterPro" id="IPR010610">
    <property type="entry name" value="EryCIII-like_C"/>
</dbReference>
<keyword evidence="1" id="KW-0808">Transferase</keyword>
<dbReference type="PANTHER" id="PTHR48050">
    <property type="entry name" value="STEROL 3-BETA-GLUCOSYLTRANSFERASE"/>
    <property type="match status" value="1"/>
</dbReference>
<evidence type="ECO:0000256" key="2">
    <source>
        <dbReference type="SAM" id="MobiDB-lite"/>
    </source>
</evidence>
<feature type="region of interest" description="Disordered" evidence="2">
    <location>
        <begin position="131"/>
        <end position="163"/>
    </location>
</feature>
<dbReference type="AlphaFoldDB" id="A0A7S4VFR9"/>
<dbReference type="EMBL" id="HBNR01028571">
    <property type="protein sequence ID" value="CAE4581675.1"/>
    <property type="molecule type" value="Transcribed_RNA"/>
</dbReference>
<feature type="compositionally biased region" description="Polar residues" evidence="2">
    <location>
        <begin position="636"/>
        <end position="651"/>
    </location>
</feature>
<proteinExistence type="predicted"/>
<dbReference type="InterPro" id="IPR002213">
    <property type="entry name" value="UDP_glucos_trans"/>
</dbReference>
<reference evidence="4" key="1">
    <citation type="submission" date="2021-01" db="EMBL/GenBank/DDBJ databases">
        <authorList>
            <person name="Corre E."/>
            <person name="Pelletier E."/>
            <person name="Niang G."/>
            <person name="Scheremetjew M."/>
            <person name="Finn R."/>
            <person name="Kale V."/>
            <person name="Holt S."/>
            <person name="Cochrane G."/>
            <person name="Meng A."/>
            <person name="Brown T."/>
            <person name="Cohen L."/>
        </authorList>
    </citation>
    <scope>NUCLEOTIDE SEQUENCE</scope>
    <source>
        <strain evidence="4">CCMP3105</strain>
    </source>
</reference>
<name>A0A7S4VFR9_9DINO</name>
<dbReference type="Gene3D" id="3.40.50.2000">
    <property type="entry name" value="Glycogen Phosphorylase B"/>
    <property type="match status" value="2"/>
</dbReference>
<evidence type="ECO:0000313" key="4">
    <source>
        <dbReference type="EMBL" id="CAE4581675.1"/>
    </source>
</evidence>
<dbReference type="GO" id="GO:0016906">
    <property type="term" value="F:sterol 3-beta-glucosyltransferase activity"/>
    <property type="evidence" value="ECO:0007669"/>
    <property type="project" value="UniProtKB-ARBA"/>
</dbReference>
<feature type="compositionally biased region" description="Basic and acidic residues" evidence="2">
    <location>
        <begin position="1"/>
        <end position="13"/>
    </location>
</feature>
<evidence type="ECO:0000256" key="1">
    <source>
        <dbReference type="ARBA" id="ARBA00022679"/>
    </source>
</evidence>
<evidence type="ECO:0000259" key="3">
    <source>
        <dbReference type="Pfam" id="PF06722"/>
    </source>
</evidence>
<gene>
    <name evidence="4" type="ORF">AMON00008_LOCUS19431</name>
</gene>
<dbReference type="InterPro" id="IPR050426">
    <property type="entry name" value="Glycosyltransferase_28"/>
</dbReference>
<dbReference type="CDD" id="cd03784">
    <property type="entry name" value="GT1_Gtf-like"/>
    <property type="match status" value="1"/>
</dbReference>
<feature type="region of interest" description="Disordered" evidence="2">
    <location>
        <begin position="1"/>
        <end position="85"/>
    </location>
</feature>
<feature type="region of interest" description="Disordered" evidence="2">
    <location>
        <begin position="182"/>
        <end position="210"/>
    </location>
</feature>
<feature type="domain" description="Erythromycin biosynthesis protein CIII-like C-terminal" evidence="3">
    <location>
        <begin position="514"/>
        <end position="605"/>
    </location>
</feature>
<dbReference type="SUPFAM" id="SSF53756">
    <property type="entry name" value="UDP-Glycosyltransferase/glycogen phosphorylase"/>
    <property type="match status" value="1"/>
</dbReference>
<feature type="compositionally biased region" description="Polar residues" evidence="2">
    <location>
        <begin position="184"/>
        <end position="196"/>
    </location>
</feature>
<feature type="compositionally biased region" description="Basic and acidic residues" evidence="2">
    <location>
        <begin position="147"/>
        <end position="163"/>
    </location>
</feature>
<protein>
    <recommendedName>
        <fullName evidence="3">Erythromycin biosynthesis protein CIII-like C-terminal domain-containing protein</fullName>
    </recommendedName>
</protein>
<dbReference type="PANTHER" id="PTHR48050:SF13">
    <property type="entry name" value="STEROL 3-BETA-GLUCOSYLTRANSFERASE UGT80A2"/>
    <property type="match status" value="1"/>
</dbReference>